<dbReference type="EMBL" id="WCUA01000145">
    <property type="protein sequence ID" value="KAB4179424.1"/>
    <property type="molecule type" value="Genomic_DNA"/>
</dbReference>
<comment type="caution">
    <text evidence="1">The sequence shown here is derived from an EMBL/GenBank/DDBJ whole genome shotgun (WGS) entry which is preliminary data.</text>
</comment>
<reference evidence="1 2" key="1">
    <citation type="journal article" date="2019" name="Nat. Med.">
        <title>A library of human gut bacterial isolates paired with longitudinal multiomics data enables mechanistic microbiome research.</title>
        <authorList>
            <person name="Poyet M."/>
            <person name="Groussin M."/>
            <person name="Gibbons S.M."/>
            <person name="Avila-Pacheco J."/>
            <person name="Jiang X."/>
            <person name="Kearney S.M."/>
            <person name="Perrotta A.R."/>
            <person name="Berdy B."/>
            <person name="Zhao S."/>
            <person name="Lieberman T.D."/>
            <person name="Swanson P.K."/>
            <person name="Smith M."/>
            <person name="Roesemann S."/>
            <person name="Alexander J.E."/>
            <person name="Rich S.A."/>
            <person name="Livny J."/>
            <person name="Vlamakis H."/>
            <person name="Clish C."/>
            <person name="Bullock K."/>
            <person name="Deik A."/>
            <person name="Scott J."/>
            <person name="Pierce K.A."/>
            <person name="Xavier R.J."/>
            <person name="Alm E.J."/>
        </authorList>
    </citation>
    <scope>NUCLEOTIDE SEQUENCE [LARGE SCALE GENOMIC DNA]</scope>
    <source>
        <strain evidence="1 2">BIOML-A21</strain>
    </source>
</reference>
<protein>
    <submittedName>
        <fullName evidence="1">Transcriptional regulator</fullName>
    </submittedName>
</protein>
<accession>A0A7J5GPZ9</accession>
<dbReference type="AlphaFoldDB" id="A0A7J5GPZ9"/>
<dbReference type="Proteomes" id="UP000442334">
    <property type="component" value="Unassembled WGS sequence"/>
</dbReference>
<evidence type="ECO:0000313" key="2">
    <source>
        <dbReference type="Proteomes" id="UP000442334"/>
    </source>
</evidence>
<proteinExistence type="predicted"/>
<evidence type="ECO:0000313" key="1">
    <source>
        <dbReference type="EMBL" id="KAB4179424.1"/>
    </source>
</evidence>
<gene>
    <name evidence="1" type="ORF">GAQ34_22755</name>
</gene>
<sequence>METEELTIGRVHHGRNIRRTRIEKDMNQEGLSELVHL</sequence>
<feature type="non-terminal residue" evidence="1">
    <location>
        <position position="37"/>
    </location>
</feature>
<name>A0A7J5GPZ9_BACUN</name>
<organism evidence="1 2">
    <name type="scientific">Bacteroides uniformis</name>
    <dbReference type="NCBI Taxonomy" id="820"/>
    <lineage>
        <taxon>Bacteria</taxon>
        <taxon>Pseudomonadati</taxon>
        <taxon>Bacteroidota</taxon>
        <taxon>Bacteroidia</taxon>
        <taxon>Bacteroidales</taxon>
        <taxon>Bacteroidaceae</taxon>
        <taxon>Bacteroides</taxon>
    </lineage>
</organism>